<dbReference type="Proteomes" id="UP000051643">
    <property type="component" value="Unassembled WGS sequence"/>
</dbReference>
<dbReference type="Gene3D" id="3.30.70.100">
    <property type="match status" value="1"/>
</dbReference>
<sequence length="139" mass="16324">MLKYIAYVSRQSHIITDRALKELLEEARNNNTASAITGMLIYFHGTFIQYIEGEEENVDWLYSKIAKDKRHQNITELDSGFNKERAFSDWSMAFKRLHKNEAFEILGYKDLETAQLFDNYQSPDEHPALNLLNNYVKNL</sequence>
<gene>
    <name evidence="2" type="ORF">APR42_00115</name>
</gene>
<comment type="caution">
    <text evidence="2">The sequence shown here is derived from an EMBL/GenBank/DDBJ whole genome shotgun (WGS) entry which is preliminary data.</text>
</comment>
<dbReference type="GO" id="GO:0009882">
    <property type="term" value="F:blue light photoreceptor activity"/>
    <property type="evidence" value="ECO:0007669"/>
    <property type="project" value="InterPro"/>
</dbReference>
<name>A0A0Q9ZB82_9FLAO</name>
<dbReference type="OrthoDB" id="1122028at2"/>
<evidence type="ECO:0000313" key="2">
    <source>
        <dbReference type="EMBL" id="KRG30301.1"/>
    </source>
</evidence>
<keyword evidence="3" id="KW-1185">Reference proteome</keyword>
<dbReference type="STRING" id="270918.APR42_00115"/>
<dbReference type="GO" id="GO:0071949">
    <property type="term" value="F:FAD binding"/>
    <property type="evidence" value="ECO:0007669"/>
    <property type="project" value="InterPro"/>
</dbReference>
<dbReference type="PROSITE" id="PS50925">
    <property type="entry name" value="BLUF"/>
    <property type="match status" value="1"/>
</dbReference>
<protein>
    <recommendedName>
        <fullName evidence="1">BLUF domain-containing protein</fullName>
    </recommendedName>
</protein>
<dbReference type="InterPro" id="IPR036046">
    <property type="entry name" value="Acylphosphatase-like_dom_sf"/>
</dbReference>
<dbReference type="SMART" id="SM01034">
    <property type="entry name" value="BLUF"/>
    <property type="match status" value="1"/>
</dbReference>
<dbReference type="InterPro" id="IPR007024">
    <property type="entry name" value="BLUF_domain"/>
</dbReference>
<evidence type="ECO:0000259" key="1">
    <source>
        <dbReference type="PROSITE" id="PS50925"/>
    </source>
</evidence>
<proteinExistence type="predicted"/>
<dbReference type="EMBL" id="LKTP01000001">
    <property type="protein sequence ID" value="KRG30301.1"/>
    <property type="molecule type" value="Genomic_DNA"/>
</dbReference>
<accession>A0A0Q9ZB82</accession>
<reference evidence="2" key="1">
    <citation type="submission" date="2015-10" db="EMBL/GenBank/DDBJ databases">
        <title>Draft genome sequence of Salegentibacter mishustinae KCTC 12263.</title>
        <authorList>
            <person name="Lin W."/>
            <person name="Zheng Q."/>
        </authorList>
    </citation>
    <scope>NUCLEOTIDE SEQUENCE [LARGE SCALE GENOMIC DNA]</scope>
    <source>
        <strain evidence="2">KCTC 12263</strain>
    </source>
</reference>
<dbReference type="SUPFAM" id="SSF54975">
    <property type="entry name" value="Acylphosphatase/BLUF domain-like"/>
    <property type="match status" value="1"/>
</dbReference>
<dbReference type="AlphaFoldDB" id="A0A0Q9ZB82"/>
<organism evidence="2 3">
    <name type="scientific">Salegentibacter mishustinae</name>
    <dbReference type="NCBI Taxonomy" id="270918"/>
    <lineage>
        <taxon>Bacteria</taxon>
        <taxon>Pseudomonadati</taxon>
        <taxon>Bacteroidota</taxon>
        <taxon>Flavobacteriia</taxon>
        <taxon>Flavobacteriales</taxon>
        <taxon>Flavobacteriaceae</taxon>
        <taxon>Salegentibacter</taxon>
    </lineage>
</organism>
<dbReference type="RefSeq" id="WP_057480132.1">
    <property type="nucleotide sequence ID" value="NZ_BMWR01000002.1"/>
</dbReference>
<evidence type="ECO:0000313" key="3">
    <source>
        <dbReference type="Proteomes" id="UP000051643"/>
    </source>
</evidence>
<feature type="domain" description="BLUF" evidence="1">
    <location>
        <begin position="2"/>
        <end position="93"/>
    </location>
</feature>
<dbReference type="Pfam" id="PF04940">
    <property type="entry name" value="BLUF"/>
    <property type="match status" value="1"/>
</dbReference>